<evidence type="ECO:0000313" key="3">
    <source>
        <dbReference type="Proteomes" id="UP001596957"/>
    </source>
</evidence>
<proteinExistence type="predicted"/>
<name>A0ABW2VGK0_9ACTN</name>
<comment type="caution">
    <text evidence="2">The sequence shown here is derived from an EMBL/GenBank/DDBJ whole genome shotgun (WGS) entry which is preliminary data.</text>
</comment>
<dbReference type="EMBL" id="JBHTEC010000001">
    <property type="protein sequence ID" value="MFD0283628.1"/>
    <property type="molecule type" value="Genomic_DNA"/>
</dbReference>
<keyword evidence="1" id="KW-0472">Membrane</keyword>
<accession>A0ABW2VGK0</accession>
<evidence type="ECO:0000256" key="1">
    <source>
        <dbReference type="SAM" id="Phobius"/>
    </source>
</evidence>
<keyword evidence="1" id="KW-0812">Transmembrane</keyword>
<protein>
    <recommendedName>
        <fullName evidence="4">Lipoprotein</fullName>
    </recommendedName>
</protein>
<organism evidence="2 3">
    <name type="scientific">Streptomyces lutosisoli</name>
    <dbReference type="NCBI Taxonomy" id="2665721"/>
    <lineage>
        <taxon>Bacteria</taxon>
        <taxon>Bacillati</taxon>
        <taxon>Actinomycetota</taxon>
        <taxon>Actinomycetes</taxon>
        <taxon>Kitasatosporales</taxon>
        <taxon>Streptomycetaceae</taxon>
        <taxon>Streptomyces</taxon>
    </lineage>
</organism>
<keyword evidence="1" id="KW-1133">Transmembrane helix</keyword>
<dbReference type="RefSeq" id="WP_381264861.1">
    <property type="nucleotide sequence ID" value="NZ_JBHTBI010000128.1"/>
</dbReference>
<evidence type="ECO:0008006" key="4">
    <source>
        <dbReference type="Google" id="ProtNLM"/>
    </source>
</evidence>
<feature type="transmembrane region" description="Helical" evidence="1">
    <location>
        <begin position="20"/>
        <end position="51"/>
    </location>
</feature>
<reference evidence="3" key="1">
    <citation type="journal article" date="2019" name="Int. J. Syst. Evol. Microbiol.">
        <title>The Global Catalogue of Microorganisms (GCM) 10K type strain sequencing project: providing services to taxonomists for standard genome sequencing and annotation.</title>
        <authorList>
            <consortium name="The Broad Institute Genomics Platform"/>
            <consortium name="The Broad Institute Genome Sequencing Center for Infectious Disease"/>
            <person name="Wu L."/>
            <person name="Ma J."/>
        </authorList>
    </citation>
    <scope>NUCLEOTIDE SEQUENCE [LARGE SCALE GENOMIC DNA]</scope>
    <source>
        <strain evidence="3">CGMCC 4.7198</strain>
    </source>
</reference>
<gene>
    <name evidence="2" type="ORF">ACFQZP_18455</name>
</gene>
<keyword evidence="3" id="KW-1185">Reference proteome</keyword>
<sequence length="56" mass="5886">MVDQNWGDDTEYHRAVGRAWVMVAVASCCSLVVVGFVVLAVFGVGVFVALVNALSG</sequence>
<dbReference type="Proteomes" id="UP001596957">
    <property type="component" value="Unassembled WGS sequence"/>
</dbReference>
<evidence type="ECO:0000313" key="2">
    <source>
        <dbReference type="EMBL" id="MFD0283628.1"/>
    </source>
</evidence>